<name>A0A2Z4Y4K6_SUMC1</name>
<gene>
    <name evidence="1" type="ORF">BRCON_1360</name>
</gene>
<dbReference type="KEGG" id="schv:BRCON_1360"/>
<organism evidence="1 2">
    <name type="scientific">Sumerlaea chitinivorans</name>
    <dbReference type="NCBI Taxonomy" id="2250252"/>
    <lineage>
        <taxon>Bacteria</taxon>
        <taxon>Candidatus Sumerlaeota</taxon>
        <taxon>Candidatus Sumerlaeia</taxon>
        <taxon>Candidatus Sumerlaeales</taxon>
        <taxon>Candidatus Sumerlaeaceae</taxon>
        <taxon>Candidatus Sumerlaea</taxon>
    </lineage>
</organism>
<evidence type="ECO:0000313" key="1">
    <source>
        <dbReference type="EMBL" id="AXA36137.1"/>
    </source>
</evidence>
<reference evidence="1 2" key="1">
    <citation type="submission" date="2018-05" db="EMBL/GenBank/DDBJ databases">
        <title>A metagenomic window into the 2 km-deep terrestrial subsurface aquifer revealed taxonomically and functionally diverse microbial community comprising novel uncultured bacterial lineages.</title>
        <authorList>
            <person name="Kadnikov V.V."/>
            <person name="Mardanov A.V."/>
            <person name="Beletsky A.V."/>
            <person name="Banks D."/>
            <person name="Pimenov N.V."/>
            <person name="Frank Y.A."/>
            <person name="Karnachuk O.V."/>
            <person name="Ravin N.V."/>
        </authorList>
    </citation>
    <scope>NUCLEOTIDE SEQUENCE [LARGE SCALE GENOMIC DNA]</scope>
    <source>
        <strain evidence="1">BY</strain>
    </source>
</reference>
<proteinExistence type="predicted"/>
<dbReference type="EMBL" id="CP030759">
    <property type="protein sequence ID" value="AXA36137.1"/>
    <property type="molecule type" value="Genomic_DNA"/>
</dbReference>
<dbReference type="Proteomes" id="UP000262583">
    <property type="component" value="Chromosome"/>
</dbReference>
<protein>
    <submittedName>
        <fullName evidence="1">Uncharacterized protein</fullName>
    </submittedName>
</protein>
<sequence length="61" mass="7072">MHPASLSHMATRPILREIPRGASFAVLLSHNSLRTWKNFGEQNPNPCQGKQRMSRRWRFGL</sequence>
<evidence type="ECO:0000313" key="2">
    <source>
        <dbReference type="Proteomes" id="UP000262583"/>
    </source>
</evidence>
<dbReference type="AlphaFoldDB" id="A0A2Z4Y4K6"/>
<accession>A0A2Z4Y4K6</accession>